<dbReference type="eggNOG" id="ENOG50347TR">
    <property type="taxonomic scope" value="Bacteria"/>
</dbReference>
<feature type="region of interest" description="Disordered" evidence="1">
    <location>
        <begin position="238"/>
        <end position="273"/>
    </location>
</feature>
<dbReference type="RefSeq" id="WP_008729714.1">
    <property type="nucleotide sequence ID" value="NZ_AKFT01000014.1"/>
</dbReference>
<dbReference type="AlphaFoldDB" id="J0NRE2"/>
<sequence>MSDDASAGSGDIDVTIPGSVESVDGAASWLEDLRDNLRDGRLMFTNNATQANGSLSGELASAVTAFSNDLSTAADDAYNRAKSAADTVRSFADQLSWRKDDMNDHLETARGYDLDVDGNIIHYPEAVSDPGDLPKGATKDEKNAWYEADEAYDAYCRKVTHFEKVRTKVNATFVKLNDWIDENLVTTESDVLDNSAITGVKALLASCLDAGYGTLVNNNYIPTVNILRSAAEQAAIRAAQDSSKNPQVHARSARPSDTAISKKRGKGDSGKLSKTADTIEGFGKFARDFGSVAITLGFAGADLANGESPSETILTATTGAIAGEMAGPAGVVVGPAVAAGTSYAYETWVSQETRDKIDEGLVDAKDWTADTVADGWESLTEGVGDAADWVKDSWKML</sequence>
<reference evidence="2 3" key="1">
    <citation type="submission" date="2012-05" db="EMBL/GenBank/DDBJ databases">
        <authorList>
            <person name="Harkins D.M."/>
            <person name="Madupu R."/>
            <person name="Durkin A.S."/>
            <person name="Torralba M."/>
            <person name="Methe B."/>
            <person name="Sutton G.G."/>
            <person name="Nelson K.E."/>
        </authorList>
    </citation>
    <scope>NUCLEOTIDE SEQUENCE [LARGE SCALE GENOMIC DNA]</scope>
    <source>
        <strain evidence="2 3">F0489</strain>
    </source>
</reference>
<evidence type="ECO:0000256" key="1">
    <source>
        <dbReference type="SAM" id="MobiDB-lite"/>
    </source>
</evidence>
<keyword evidence="3" id="KW-1185">Reference proteome</keyword>
<evidence type="ECO:0000313" key="3">
    <source>
        <dbReference type="Proteomes" id="UP000002941"/>
    </source>
</evidence>
<evidence type="ECO:0000313" key="2">
    <source>
        <dbReference type="EMBL" id="EJF47387.1"/>
    </source>
</evidence>
<dbReference type="OrthoDB" id="3260842at2"/>
<organism evidence="2 3">
    <name type="scientific">Actinomyces massiliensis F0489</name>
    <dbReference type="NCBI Taxonomy" id="1125718"/>
    <lineage>
        <taxon>Bacteria</taxon>
        <taxon>Bacillati</taxon>
        <taxon>Actinomycetota</taxon>
        <taxon>Actinomycetes</taxon>
        <taxon>Actinomycetales</taxon>
        <taxon>Actinomycetaceae</taxon>
        <taxon>Actinomyces</taxon>
    </lineage>
</organism>
<gene>
    <name evidence="2" type="ORF">HMPREF1318_2057</name>
</gene>
<protein>
    <submittedName>
        <fullName evidence="2">Uncharacterized protein</fullName>
    </submittedName>
</protein>
<dbReference type="Proteomes" id="UP000002941">
    <property type="component" value="Unassembled WGS sequence"/>
</dbReference>
<comment type="caution">
    <text evidence="2">The sequence shown here is derived from an EMBL/GenBank/DDBJ whole genome shotgun (WGS) entry which is preliminary data.</text>
</comment>
<name>J0NRE2_9ACTO</name>
<dbReference type="EMBL" id="AKFT01000014">
    <property type="protein sequence ID" value="EJF47387.1"/>
    <property type="molecule type" value="Genomic_DNA"/>
</dbReference>
<proteinExistence type="predicted"/>
<accession>J0NRE2</accession>
<dbReference type="PATRIC" id="fig|1125718.3.peg.292"/>